<evidence type="ECO:0000313" key="1">
    <source>
        <dbReference type="EMBL" id="ACV67476.1"/>
    </source>
</evidence>
<dbReference type="Proteomes" id="UP000001052">
    <property type="component" value="Chromosome"/>
</dbReference>
<reference evidence="2" key="1">
    <citation type="submission" date="2009-09" db="EMBL/GenBank/DDBJ databases">
        <title>The complete chromosome of Desulfohalobium retbaense DSM 5692.</title>
        <authorList>
            <consortium name="US DOE Joint Genome Institute (JGI-PGF)"/>
            <person name="Lucas S."/>
            <person name="Copeland A."/>
            <person name="Lapidus A."/>
            <person name="Glavina del Rio T."/>
            <person name="Dalin E."/>
            <person name="Tice H."/>
            <person name="Bruce D."/>
            <person name="Goodwin L."/>
            <person name="Pitluck S."/>
            <person name="Kyrpides N."/>
            <person name="Mavromatis K."/>
            <person name="Ivanova N."/>
            <person name="Mikhailova N."/>
            <person name="Munk A.C."/>
            <person name="Brettin T."/>
            <person name="Detter J.C."/>
            <person name="Han C."/>
            <person name="Tapia R."/>
            <person name="Larimer F."/>
            <person name="Land M."/>
            <person name="Hauser L."/>
            <person name="Markowitz V."/>
            <person name="Cheng J.-F."/>
            <person name="Hugenholtz P."/>
            <person name="Woyke T."/>
            <person name="Wu D."/>
            <person name="Spring S."/>
            <person name="Klenk H.-P."/>
            <person name="Eisen J.A."/>
        </authorList>
    </citation>
    <scope>NUCLEOTIDE SEQUENCE [LARGE SCALE GENOMIC DNA]</scope>
    <source>
        <strain evidence="2">DSM 5692</strain>
    </source>
</reference>
<dbReference type="eggNOG" id="ENOG5032WXJ">
    <property type="taxonomic scope" value="Bacteria"/>
</dbReference>
<dbReference type="KEGG" id="drt:Dret_0174"/>
<sequence>MHNLPECHIRVDYLDPTVIMPLYHRGVFLAPQCGTTVQDFLEHTCHLQPDYIRSRIQTIFLDGHPVDDTAHTTLDQDATLALSAAMPGLVGATMRSGGQFAALREGISYTCSPSAAPGSEAPVLVRLKLFNFLAKEVGPDLLQNGVILPRADWVQWLSSADALWPHCLRMTYDGQDLDCSPQTATNSVWPEHIQFRLSTPSPTSPS</sequence>
<evidence type="ECO:0000313" key="2">
    <source>
        <dbReference type="Proteomes" id="UP000001052"/>
    </source>
</evidence>
<dbReference type="EMBL" id="CP001734">
    <property type="protein sequence ID" value="ACV67476.1"/>
    <property type="molecule type" value="Genomic_DNA"/>
</dbReference>
<dbReference type="RefSeq" id="WP_015750635.1">
    <property type="nucleotide sequence ID" value="NC_013223.1"/>
</dbReference>
<reference evidence="1 2" key="2">
    <citation type="journal article" date="2010" name="Stand. Genomic Sci.">
        <title>Complete genome sequence of Desulfohalobium retbaense type strain (HR(100)).</title>
        <authorList>
            <person name="Spring S."/>
            <person name="Nolan M."/>
            <person name="Lapidus A."/>
            <person name="Glavina Del Rio T."/>
            <person name="Copeland A."/>
            <person name="Tice H."/>
            <person name="Cheng J.F."/>
            <person name="Lucas S."/>
            <person name="Land M."/>
            <person name="Chen F."/>
            <person name="Bruce D."/>
            <person name="Goodwin L."/>
            <person name="Pitluck S."/>
            <person name="Ivanova N."/>
            <person name="Mavromatis K."/>
            <person name="Mikhailova N."/>
            <person name="Pati A."/>
            <person name="Chen A."/>
            <person name="Palaniappan K."/>
            <person name="Hauser L."/>
            <person name="Chang Y.J."/>
            <person name="Jeffries C.D."/>
            <person name="Munk C."/>
            <person name="Kiss H."/>
            <person name="Chain P."/>
            <person name="Han C."/>
            <person name="Brettin T."/>
            <person name="Detter J.C."/>
            <person name="Schuler E."/>
            <person name="Goker M."/>
            <person name="Rohde M."/>
            <person name="Bristow J."/>
            <person name="Eisen J.A."/>
            <person name="Markowitz V."/>
            <person name="Hugenholtz P."/>
            <person name="Kyrpides N.C."/>
            <person name="Klenk H.P."/>
        </authorList>
    </citation>
    <scope>NUCLEOTIDE SEQUENCE [LARGE SCALE GENOMIC DNA]</scope>
    <source>
        <strain evidence="1 2">DSM 5692</strain>
    </source>
</reference>
<dbReference type="HOGENOM" id="CLU_115327_0_0_7"/>
<proteinExistence type="predicted"/>
<organism evidence="1 2">
    <name type="scientific">Desulfohalobium retbaense (strain ATCC 49708 / DSM 5692 / JCM 16813 / HR100)</name>
    <dbReference type="NCBI Taxonomy" id="485915"/>
    <lineage>
        <taxon>Bacteria</taxon>
        <taxon>Pseudomonadati</taxon>
        <taxon>Thermodesulfobacteriota</taxon>
        <taxon>Desulfovibrionia</taxon>
        <taxon>Desulfovibrionales</taxon>
        <taxon>Desulfohalobiaceae</taxon>
        <taxon>Desulfohalobium</taxon>
    </lineage>
</organism>
<keyword evidence="2" id="KW-1185">Reference proteome</keyword>
<dbReference type="AlphaFoldDB" id="C8WZK1"/>
<protein>
    <submittedName>
        <fullName evidence="1">Uncharacterized protein</fullName>
    </submittedName>
</protein>
<name>C8WZK1_DESRD</name>
<dbReference type="OrthoDB" id="5396767at2"/>
<gene>
    <name evidence="1" type="ordered locus">Dret_0174</name>
</gene>
<dbReference type="STRING" id="485915.Dret_0174"/>
<accession>C8WZK1</accession>